<keyword evidence="2" id="KW-1185">Reference proteome</keyword>
<reference evidence="2" key="1">
    <citation type="journal article" date="2019" name="MBio">
        <title>Comparative genomics for the elucidation of multidrug resistance (MDR) in Candida lusitaniae.</title>
        <authorList>
            <person name="Kannan A."/>
            <person name="Asner S.A."/>
            <person name="Trachsel E."/>
            <person name="Kelly S."/>
            <person name="Parker J."/>
            <person name="Sanglard D."/>
        </authorList>
    </citation>
    <scope>NUCLEOTIDE SEQUENCE [LARGE SCALE GENOMIC DNA]</scope>
    <source>
        <strain evidence="2">P1</strain>
    </source>
</reference>
<name>A0ACD0WDN5_CLALS</name>
<evidence type="ECO:0000313" key="2">
    <source>
        <dbReference type="Proteomes" id="UP000326582"/>
    </source>
</evidence>
<dbReference type="Proteomes" id="UP000326582">
    <property type="component" value="Chromosome 1"/>
</dbReference>
<protein>
    <submittedName>
        <fullName evidence="1">U3 small nucleolar RNA-associated protein</fullName>
    </submittedName>
</protein>
<sequence length="691" mass="78348">MKRPGSNKRPAKSKDGAESRPKRANRGRQQLRTITRTARRDVDAPVEETPESSESEAEEAAPEEKKFEQGKAYDALLTLLQSEHPEKSDKKKTASRREEDDVAGVNLEEDNDDDDDEEEEDEEIEDDNNEHGDPFEVHFGVDDEAVAAKAALLSARWPVAHKAKVGAYAVTTHASPGEKTAACEAPRAQTLGAPVKKRVADAFAARHPAPFSPLEQELAHHIFSYRDVLYASRTYDNTVHRKLYAAHVLNHVFKTRDRVLKNNDVLKNYHSAQQQGKATGPEPEPRDQGFTRPKVLILLPTRNAAYEVVEQLIGMSGAAQQENRRRFKAQFHADGGPPDSKPADFRAMFHGNSNDFFSIGLKFTRKSVKLYASFYGADILVASPIGLAMILEDPKQAKREYDFLSSIEVLVVDRANELEMQNWDHVHTVLRYINKIPKDFHGADFSRIRMWAINDHARLLRQTLVFCDFLTPSVSNVITHSQNIAGKTRFRPETTAQTCVMNSVGLRLKQIFQRFDAPDPQSSVDARFRFFVNSVLPSLSKQTSYDDGLLIYVPSYFDYVRLKAHMKTHTKLDFSAIDEYSSRAKITRARHFFSTGKTKLLLYTERLHHYRRFELAGVKNIVLYGPPENPLFYKELLRFVGKSVFKGDADTDLSFIKTIYCKWDAAALERICGAEKAAVLCNSVNEMFEFR</sequence>
<proteinExistence type="predicted"/>
<dbReference type="EMBL" id="CP038484">
    <property type="protein sequence ID" value="QFZ25374.1"/>
    <property type="molecule type" value="Genomic_DNA"/>
</dbReference>
<organism evidence="1 2">
    <name type="scientific">Clavispora lusitaniae</name>
    <name type="common">Candida lusitaniae</name>
    <dbReference type="NCBI Taxonomy" id="36911"/>
    <lineage>
        <taxon>Eukaryota</taxon>
        <taxon>Fungi</taxon>
        <taxon>Dikarya</taxon>
        <taxon>Ascomycota</taxon>
        <taxon>Saccharomycotina</taxon>
        <taxon>Pichiomycetes</taxon>
        <taxon>Metschnikowiaceae</taxon>
        <taxon>Clavispora</taxon>
    </lineage>
</organism>
<evidence type="ECO:0000313" key="1">
    <source>
        <dbReference type="EMBL" id="QFZ25374.1"/>
    </source>
</evidence>
<gene>
    <name evidence="1" type="ORF">EJF14_10468</name>
</gene>
<accession>A0ACD0WDN5</accession>